<protein>
    <submittedName>
        <fullName evidence="2">Uncharacterized protein</fullName>
    </submittedName>
</protein>
<proteinExistence type="predicted"/>
<dbReference type="Proteomes" id="UP000070531">
    <property type="component" value="Unassembled WGS sequence"/>
</dbReference>
<keyword evidence="1" id="KW-1133">Transmembrane helix</keyword>
<accession>A0A134BMQ8</accession>
<evidence type="ECO:0000256" key="1">
    <source>
        <dbReference type="SAM" id="Phobius"/>
    </source>
</evidence>
<comment type="caution">
    <text evidence="2">The sequence shown here is derived from an EMBL/GenBank/DDBJ whole genome shotgun (WGS) entry which is preliminary data.</text>
</comment>
<keyword evidence="1" id="KW-0812">Transmembrane</keyword>
<dbReference type="AlphaFoldDB" id="A0A134BMQ8"/>
<evidence type="ECO:0000313" key="3">
    <source>
        <dbReference type="Proteomes" id="UP000070531"/>
    </source>
</evidence>
<feature type="transmembrane region" description="Helical" evidence="1">
    <location>
        <begin position="35"/>
        <end position="58"/>
    </location>
</feature>
<dbReference type="STRING" id="419005.HMPREF1860_00238"/>
<feature type="transmembrane region" description="Helical" evidence="1">
    <location>
        <begin position="7"/>
        <end position="29"/>
    </location>
</feature>
<dbReference type="PATRIC" id="fig|419005.5.peg.240"/>
<gene>
    <name evidence="2" type="ORF">HMPREF1860_00238</name>
</gene>
<evidence type="ECO:0000313" key="2">
    <source>
        <dbReference type="EMBL" id="KXB81223.1"/>
    </source>
</evidence>
<organism evidence="2">
    <name type="scientific">Prevotella amnii</name>
    <dbReference type="NCBI Taxonomy" id="419005"/>
    <lineage>
        <taxon>Bacteria</taxon>
        <taxon>Pseudomonadati</taxon>
        <taxon>Bacteroidota</taxon>
        <taxon>Bacteroidia</taxon>
        <taxon>Bacteroidales</taxon>
        <taxon>Prevotellaceae</taxon>
        <taxon>Prevotella</taxon>
    </lineage>
</organism>
<dbReference type="EMBL" id="LSDL01000014">
    <property type="protein sequence ID" value="KXB81223.1"/>
    <property type="molecule type" value="Genomic_DNA"/>
</dbReference>
<keyword evidence="1" id="KW-0472">Membrane</keyword>
<name>A0A134BMQ8_9BACT</name>
<sequence>MKLSFIFVDILVKHVIINKMILFCINNFVLSKKKIYLYTLILQFLILAIRFLMFILTFK</sequence>
<reference evidence="2 3" key="1">
    <citation type="submission" date="2016-01" db="EMBL/GenBank/DDBJ databases">
        <authorList>
            <person name="Oliw E.H."/>
        </authorList>
    </citation>
    <scope>NUCLEOTIDE SEQUENCE [LARGE SCALE GENOMIC DNA]</scope>
    <source>
        <strain evidence="2 3">DNF00307</strain>
    </source>
</reference>